<organism evidence="1 2">
    <name type="scientific">Pseudomonas deceptionensis</name>
    <dbReference type="NCBI Taxonomy" id="882211"/>
    <lineage>
        <taxon>Bacteria</taxon>
        <taxon>Pseudomonadati</taxon>
        <taxon>Pseudomonadota</taxon>
        <taxon>Gammaproteobacteria</taxon>
        <taxon>Pseudomonadales</taxon>
        <taxon>Pseudomonadaceae</taxon>
        <taxon>Pseudomonas</taxon>
    </lineage>
</organism>
<keyword evidence="2" id="KW-1185">Reference proteome</keyword>
<sequence length="212" mass="23591">MSDSSLLPFNRTPLEQALAQLSSGDRTLANVLRQMHSVENCPAALLPWLAIQRSVDRWDPEWSEPIKRKVVTDAFEVHKRKGTVGALRRVVEPFADILEIVEWYELEPMGEPGTFTMSLALFDSGLSDTGIAELERMINDTKPLSRHLVGLSITYSPNGSYYIGAGISSGDEVTISSPELWSDDLDLINLELSANDLYYFANFALPGLMRVT</sequence>
<protein>
    <submittedName>
        <fullName evidence="1">Phage tail protein, P2 protein I family</fullName>
    </submittedName>
</protein>
<dbReference type="Proteomes" id="UP000183613">
    <property type="component" value="Unassembled WGS sequence"/>
</dbReference>
<dbReference type="NCBIfam" id="TIGR01634">
    <property type="entry name" value="tail_P2_I"/>
    <property type="match status" value="1"/>
</dbReference>
<evidence type="ECO:0000313" key="2">
    <source>
        <dbReference type="Proteomes" id="UP000183613"/>
    </source>
</evidence>
<dbReference type="AlphaFoldDB" id="A0A0J6GED9"/>
<comment type="caution">
    <text evidence="1">The sequence shown here is derived from an EMBL/GenBank/DDBJ whole genome shotgun (WGS) entry which is preliminary data.</text>
</comment>
<gene>
    <name evidence="1" type="ORF">SAMN04489800_2924</name>
</gene>
<accession>A0A0J6GED9</accession>
<dbReference type="PATRIC" id="fig|882211.3.peg.146"/>
<evidence type="ECO:0000313" key="1">
    <source>
        <dbReference type="EMBL" id="SEE93387.1"/>
    </source>
</evidence>
<dbReference type="Pfam" id="PF09684">
    <property type="entry name" value="Tail_P2_I"/>
    <property type="match status" value="1"/>
</dbReference>
<proteinExistence type="predicted"/>
<dbReference type="RefSeq" id="WP_048358119.1">
    <property type="nucleotide sequence ID" value="NZ_FNUD01000002.1"/>
</dbReference>
<reference evidence="1" key="1">
    <citation type="submission" date="2016-10" db="EMBL/GenBank/DDBJ databases">
        <authorList>
            <person name="Varghese N."/>
            <person name="Submissions S."/>
        </authorList>
    </citation>
    <scope>NUCLEOTIDE SEQUENCE [LARGE SCALE GENOMIC DNA]</scope>
    <source>
        <strain evidence="1">LMG 25555</strain>
    </source>
</reference>
<dbReference type="EMBL" id="FNUD01000002">
    <property type="protein sequence ID" value="SEE93387.1"/>
    <property type="molecule type" value="Genomic_DNA"/>
</dbReference>
<name>A0A0J6GED9_PSEDM</name>
<dbReference type="OrthoDB" id="90759at2"/>
<dbReference type="InterPro" id="IPR006521">
    <property type="entry name" value="Tail_protein_I"/>
</dbReference>